<sequence length="89" mass="10261">MLQGKTKSGFEFTLDEERLDNYELLEALGELEENVYQLPRIIKLLLGKEQEKALKEHLKTEKGIVPSKIMEAELKEIFESVPTLNLKNS</sequence>
<organism evidence="1 2">
    <name type="scientific">Enterococcus aquimarinus</name>
    <dbReference type="NCBI Taxonomy" id="328396"/>
    <lineage>
        <taxon>Bacteria</taxon>
        <taxon>Bacillati</taxon>
        <taxon>Bacillota</taxon>
        <taxon>Bacilli</taxon>
        <taxon>Lactobacillales</taxon>
        <taxon>Enterococcaceae</taxon>
        <taxon>Enterococcus</taxon>
    </lineage>
</organism>
<accession>A0A1L8QT37</accession>
<dbReference type="OrthoDB" id="2068092at2"/>
<keyword evidence="2" id="KW-1185">Reference proteome</keyword>
<dbReference type="STRING" id="328396.RU93_GL002130"/>
<reference evidence="1 2" key="1">
    <citation type="submission" date="2014-12" db="EMBL/GenBank/DDBJ databases">
        <title>Draft genome sequences of 29 type strains of Enterococci.</title>
        <authorList>
            <person name="Zhong Z."/>
            <person name="Sun Z."/>
            <person name="Liu W."/>
            <person name="Zhang W."/>
            <person name="Zhang H."/>
        </authorList>
    </citation>
    <scope>NUCLEOTIDE SEQUENCE [LARGE SCALE GENOMIC DNA]</scope>
    <source>
        <strain evidence="1 2">DSM 17690</strain>
    </source>
</reference>
<gene>
    <name evidence="1" type="ORF">RU93_GL002130</name>
</gene>
<dbReference type="AlphaFoldDB" id="A0A1L8QT37"/>
<proteinExistence type="predicted"/>
<evidence type="ECO:0008006" key="3">
    <source>
        <dbReference type="Google" id="ProtNLM"/>
    </source>
</evidence>
<evidence type="ECO:0000313" key="1">
    <source>
        <dbReference type="EMBL" id="OJG10614.1"/>
    </source>
</evidence>
<dbReference type="Proteomes" id="UP000182149">
    <property type="component" value="Unassembled WGS sequence"/>
</dbReference>
<protein>
    <recommendedName>
        <fullName evidence="3">Phage protein</fullName>
    </recommendedName>
</protein>
<dbReference type="EMBL" id="JXKD01000007">
    <property type="protein sequence ID" value="OJG10614.1"/>
    <property type="molecule type" value="Genomic_DNA"/>
</dbReference>
<dbReference type="RefSeq" id="WP_071874827.1">
    <property type="nucleotide sequence ID" value="NZ_JBHSHF010000023.1"/>
</dbReference>
<comment type="caution">
    <text evidence="1">The sequence shown here is derived from an EMBL/GenBank/DDBJ whole genome shotgun (WGS) entry which is preliminary data.</text>
</comment>
<name>A0A1L8QT37_9ENTE</name>
<evidence type="ECO:0000313" key="2">
    <source>
        <dbReference type="Proteomes" id="UP000182149"/>
    </source>
</evidence>